<protein>
    <submittedName>
        <fullName evidence="8">MFS transporter</fullName>
    </submittedName>
</protein>
<dbReference type="CDD" id="cd17482">
    <property type="entry name" value="MFS_YxiO_like"/>
    <property type="match status" value="1"/>
</dbReference>
<reference evidence="8 9" key="1">
    <citation type="submission" date="2020-12" db="EMBL/GenBank/DDBJ databases">
        <title>Hymenobacter sp.</title>
        <authorList>
            <person name="Kim M.K."/>
        </authorList>
    </citation>
    <scope>NUCLEOTIDE SEQUENCE [LARGE SCALE GENOMIC DNA]</scope>
    <source>
        <strain evidence="8 9">BT442</strain>
    </source>
</reference>
<evidence type="ECO:0000313" key="8">
    <source>
        <dbReference type="EMBL" id="MBH8559784.1"/>
    </source>
</evidence>
<feature type="transmembrane region" description="Helical" evidence="6">
    <location>
        <begin position="308"/>
        <end position="326"/>
    </location>
</feature>
<evidence type="ECO:0000256" key="3">
    <source>
        <dbReference type="ARBA" id="ARBA00022692"/>
    </source>
</evidence>
<accession>A0ABS0QAU3</accession>
<evidence type="ECO:0000256" key="6">
    <source>
        <dbReference type="SAM" id="Phobius"/>
    </source>
</evidence>
<sequence length="481" mass="52085">MTPTPTHPAAAAGAVEKDNKRITTGWTFYDWANSVYPLVITSSIFPIYWGAQAVDAQGRDVVNFLGYTLPGSSLLTYAISAAFLIIALVSPFLTSLADYSGRKKLFLQIFCYLGAASCAALYFFTKDTLTLSTFIFISATVGFSGSIVFYNSYLPIISSEEKFDSLSARGFSMGYIGSVLLLVICLGIIMGPHIAGGPEGVALFGMSTGMATRLSFLLTGIWWVGFAQIPFFTLPPDTGRPADAPVSEDGWLLNGFRELGKVWDQLKQLPNLKRFLLAYFTYNMGVQTVMYVATIFGDKVLKLDSTSLIVTILLLQIVGILGAWLFAKLSERIGNTRALSWAVFIWMLICVAGYYVQKGWSFFALAAVIGLTMGAVQSLSRSTYSKIIPENTPNTAAYFSFFDVVEKLGIVIGTLSFGLIGQITGSMRNSILSLIVFFILGLAFLLSLRGKKLREDSLGPVAVPGPPPASAAAEMGAPMTR</sequence>
<dbReference type="Proteomes" id="UP000625631">
    <property type="component" value="Unassembled WGS sequence"/>
</dbReference>
<dbReference type="InterPro" id="IPR020846">
    <property type="entry name" value="MFS_dom"/>
</dbReference>
<dbReference type="Gene3D" id="1.20.1250.20">
    <property type="entry name" value="MFS general substrate transporter like domains"/>
    <property type="match status" value="1"/>
</dbReference>
<dbReference type="PANTHER" id="PTHR23519">
    <property type="entry name" value="AUTOPHAGY-RELATED PROTEIN 22"/>
    <property type="match status" value="1"/>
</dbReference>
<feature type="domain" description="Major facilitator superfamily (MFS) profile" evidence="7">
    <location>
        <begin position="36"/>
        <end position="453"/>
    </location>
</feature>
<dbReference type="RefSeq" id="WP_198068827.1">
    <property type="nucleotide sequence ID" value="NZ_JAEDAD010000003.1"/>
</dbReference>
<feature type="transmembrane region" description="Helical" evidence="6">
    <location>
        <begin position="201"/>
        <end position="224"/>
    </location>
</feature>
<feature type="transmembrane region" description="Helical" evidence="6">
    <location>
        <begin position="430"/>
        <end position="448"/>
    </location>
</feature>
<evidence type="ECO:0000313" key="9">
    <source>
        <dbReference type="Proteomes" id="UP000625631"/>
    </source>
</evidence>
<feature type="transmembrane region" description="Helical" evidence="6">
    <location>
        <begin position="338"/>
        <end position="356"/>
    </location>
</feature>
<dbReference type="PANTHER" id="PTHR23519:SF1">
    <property type="entry name" value="AUTOPHAGY-RELATED PROTEIN 22"/>
    <property type="match status" value="1"/>
</dbReference>
<evidence type="ECO:0000256" key="2">
    <source>
        <dbReference type="ARBA" id="ARBA00022448"/>
    </source>
</evidence>
<comment type="caution">
    <text evidence="8">The sequence shown here is derived from an EMBL/GenBank/DDBJ whole genome shotgun (WGS) entry which is preliminary data.</text>
</comment>
<gene>
    <name evidence="8" type="ORF">I7X13_17110</name>
</gene>
<keyword evidence="2" id="KW-0813">Transport</keyword>
<feature type="transmembrane region" description="Helical" evidence="6">
    <location>
        <begin position="105"/>
        <end position="125"/>
    </location>
</feature>
<evidence type="ECO:0000256" key="1">
    <source>
        <dbReference type="ARBA" id="ARBA00004127"/>
    </source>
</evidence>
<evidence type="ECO:0000256" key="4">
    <source>
        <dbReference type="ARBA" id="ARBA00022989"/>
    </source>
</evidence>
<dbReference type="InterPro" id="IPR036259">
    <property type="entry name" value="MFS_trans_sf"/>
</dbReference>
<feature type="transmembrane region" description="Helical" evidence="6">
    <location>
        <begin position="131"/>
        <end position="153"/>
    </location>
</feature>
<feature type="transmembrane region" description="Helical" evidence="6">
    <location>
        <begin position="401"/>
        <end position="424"/>
    </location>
</feature>
<evidence type="ECO:0000259" key="7">
    <source>
        <dbReference type="PROSITE" id="PS50850"/>
    </source>
</evidence>
<dbReference type="SUPFAM" id="SSF103473">
    <property type="entry name" value="MFS general substrate transporter"/>
    <property type="match status" value="1"/>
</dbReference>
<dbReference type="InterPro" id="IPR024671">
    <property type="entry name" value="Atg22-like"/>
</dbReference>
<feature type="transmembrane region" description="Helical" evidence="6">
    <location>
        <begin position="275"/>
        <end position="296"/>
    </location>
</feature>
<feature type="transmembrane region" description="Helical" evidence="6">
    <location>
        <begin position="362"/>
        <end position="380"/>
    </location>
</feature>
<keyword evidence="4 6" id="KW-1133">Transmembrane helix</keyword>
<evidence type="ECO:0000256" key="5">
    <source>
        <dbReference type="ARBA" id="ARBA00023136"/>
    </source>
</evidence>
<comment type="subcellular location">
    <subcellularLocation>
        <location evidence="1">Endomembrane system</location>
        <topology evidence="1">Multi-pass membrane protein</topology>
    </subcellularLocation>
</comment>
<feature type="transmembrane region" description="Helical" evidence="6">
    <location>
        <begin position="174"/>
        <end position="195"/>
    </location>
</feature>
<organism evidence="8 9">
    <name type="scientific">Hymenobacter negativus</name>
    <dbReference type="NCBI Taxonomy" id="2795026"/>
    <lineage>
        <taxon>Bacteria</taxon>
        <taxon>Pseudomonadati</taxon>
        <taxon>Bacteroidota</taxon>
        <taxon>Cytophagia</taxon>
        <taxon>Cytophagales</taxon>
        <taxon>Hymenobacteraceae</taxon>
        <taxon>Hymenobacter</taxon>
    </lineage>
</organism>
<name>A0ABS0QAU3_9BACT</name>
<dbReference type="Pfam" id="PF11700">
    <property type="entry name" value="ATG22"/>
    <property type="match status" value="1"/>
</dbReference>
<dbReference type="InterPro" id="IPR050495">
    <property type="entry name" value="ATG22/LtaA_families"/>
</dbReference>
<dbReference type="PROSITE" id="PS50850">
    <property type="entry name" value="MFS"/>
    <property type="match status" value="1"/>
</dbReference>
<proteinExistence type="predicted"/>
<keyword evidence="5 6" id="KW-0472">Membrane</keyword>
<keyword evidence="9" id="KW-1185">Reference proteome</keyword>
<keyword evidence="3 6" id="KW-0812">Transmembrane</keyword>
<feature type="transmembrane region" description="Helical" evidence="6">
    <location>
        <begin position="74"/>
        <end position="93"/>
    </location>
</feature>
<dbReference type="EMBL" id="JAEDAE010000009">
    <property type="protein sequence ID" value="MBH8559784.1"/>
    <property type="molecule type" value="Genomic_DNA"/>
</dbReference>